<keyword evidence="4" id="KW-0479">Metal-binding</keyword>
<keyword evidence="6" id="KW-0418">Kinase</keyword>
<dbReference type="InterPro" id="IPR003018">
    <property type="entry name" value="GAF"/>
</dbReference>
<dbReference type="SMART" id="SM00065">
    <property type="entry name" value="GAF"/>
    <property type="match status" value="1"/>
</dbReference>
<keyword evidence="9" id="KW-0460">Magnesium</keyword>
<dbReference type="FunFam" id="3.60.40.10:FF:000005">
    <property type="entry name" value="Serine/threonine protein phosphatase"/>
    <property type="match status" value="1"/>
</dbReference>
<comment type="function">
    <text evidence="13">Primarily acts as an independent SigF regulator that is sensitive to the osmosensory signal, mediating the cross talk of PknD with the SigF regulon. Possesses both phosphatase and kinase activities. The kinase domain functions as a classic anti-sigma factor-like kinase to phosphorylate the anti-anti-sigma factor domain at the canonical regulatory site, and the phosphatase domain antagonizes this activity.</text>
</comment>
<feature type="domain" description="PPM-type phosphatase" evidence="19">
    <location>
        <begin position="402"/>
        <end position="622"/>
    </location>
</feature>
<dbReference type="SMART" id="SM00331">
    <property type="entry name" value="PP2C_SIG"/>
    <property type="match status" value="1"/>
</dbReference>
<evidence type="ECO:0000256" key="14">
    <source>
        <dbReference type="ARBA" id="ARBA00075117"/>
    </source>
</evidence>
<evidence type="ECO:0000256" key="2">
    <source>
        <dbReference type="ARBA" id="ARBA00022553"/>
    </source>
</evidence>
<feature type="compositionally biased region" description="Low complexity" evidence="16">
    <location>
        <begin position="1"/>
        <end position="13"/>
    </location>
</feature>
<evidence type="ECO:0000256" key="12">
    <source>
        <dbReference type="ARBA" id="ARBA00047761"/>
    </source>
</evidence>
<keyword evidence="2" id="KW-0597">Phosphoprotein</keyword>
<dbReference type="GO" id="GO:0016301">
    <property type="term" value="F:kinase activity"/>
    <property type="evidence" value="ECO:0007669"/>
    <property type="project" value="UniProtKB-KW"/>
</dbReference>
<dbReference type="InterPro" id="IPR000014">
    <property type="entry name" value="PAS"/>
</dbReference>
<dbReference type="InterPro" id="IPR052016">
    <property type="entry name" value="Bact_Sigma-Reg"/>
</dbReference>
<organism evidence="20 21">
    <name type="scientific">Goekera deserti</name>
    <dbReference type="NCBI Taxonomy" id="2497753"/>
    <lineage>
        <taxon>Bacteria</taxon>
        <taxon>Bacillati</taxon>
        <taxon>Actinomycetota</taxon>
        <taxon>Actinomycetes</taxon>
        <taxon>Geodermatophilales</taxon>
        <taxon>Geodermatophilaceae</taxon>
        <taxon>Goekera</taxon>
    </lineage>
</organism>
<evidence type="ECO:0000256" key="3">
    <source>
        <dbReference type="ARBA" id="ARBA00022679"/>
    </source>
</evidence>
<comment type="catalytic activity">
    <reaction evidence="12">
        <text>O-phospho-L-seryl-[protein] + H2O = L-seryl-[protein] + phosphate</text>
        <dbReference type="Rhea" id="RHEA:20629"/>
        <dbReference type="Rhea" id="RHEA-COMP:9863"/>
        <dbReference type="Rhea" id="RHEA-COMP:11604"/>
        <dbReference type="ChEBI" id="CHEBI:15377"/>
        <dbReference type="ChEBI" id="CHEBI:29999"/>
        <dbReference type="ChEBI" id="CHEBI:43474"/>
        <dbReference type="ChEBI" id="CHEBI:83421"/>
        <dbReference type="EC" id="3.1.3.16"/>
    </reaction>
</comment>
<dbReference type="SUPFAM" id="SSF55785">
    <property type="entry name" value="PYP-like sensor domain (PAS domain)"/>
    <property type="match status" value="1"/>
</dbReference>
<evidence type="ECO:0000259" key="18">
    <source>
        <dbReference type="SMART" id="SM00091"/>
    </source>
</evidence>
<dbReference type="EC" id="3.1.3.16" evidence="1"/>
<evidence type="ECO:0000256" key="7">
    <source>
        <dbReference type="ARBA" id="ARBA00022801"/>
    </source>
</evidence>
<keyword evidence="10" id="KW-0904">Protein phosphatase</keyword>
<dbReference type="InterPro" id="IPR035965">
    <property type="entry name" value="PAS-like_dom_sf"/>
</dbReference>
<dbReference type="Pfam" id="PF08448">
    <property type="entry name" value="PAS_4"/>
    <property type="match status" value="1"/>
</dbReference>
<evidence type="ECO:0000256" key="6">
    <source>
        <dbReference type="ARBA" id="ARBA00022777"/>
    </source>
</evidence>
<dbReference type="InterPro" id="IPR029016">
    <property type="entry name" value="GAF-like_dom_sf"/>
</dbReference>
<accession>A0A7K3WFR6</accession>
<evidence type="ECO:0000256" key="1">
    <source>
        <dbReference type="ARBA" id="ARBA00013081"/>
    </source>
</evidence>
<evidence type="ECO:0000256" key="5">
    <source>
        <dbReference type="ARBA" id="ARBA00022741"/>
    </source>
</evidence>
<dbReference type="AlphaFoldDB" id="A0A7K3WFR6"/>
<proteinExistence type="predicted"/>
<evidence type="ECO:0000256" key="10">
    <source>
        <dbReference type="ARBA" id="ARBA00022912"/>
    </source>
</evidence>
<evidence type="ECO:0000259" key="17">
    <source>
        <dbReference type="SMART" id="SM00065"/>
    </source>
</evidence>
<evidence type="ECO:0000256" key="4">
    <source>
        <dbReference type="ARBA" id="ARBA00022723"/>
    </source>
</evidence>
<evidence type="ECO:0000313" key="20">
    <source>
        <dbReference type="EMBL" id="NEL55206.1"/>
    </source>
</evidence>
<keyword evidence="8" id="KW-0067">ATP-binding</keyword>
<comment type="caution">
    <text evidence="20">The sequence shown here is derived from an EMBL/GenBank/DDBJ whole genome shotgun (WGS) entry which is preliminary data.</text>
</comment>
<dbReference type="SMART" id="SM00091">
    <property type="entry name" value="PAS"/>
    <property type="match status" value="1"/>
</dbReference>
<feature type="domain" description="GAF" evidence="17">
    <location>
        <begin position="226"/>
        <end position="375"/>
    </location>
</feature>
<dbReference type="Pfam" id="PF13185">
    <property type="entry name" value="GAF_2"/>
    <property type="match status" value="1"/>
</dbReference>
<feature type="domain" description="PAS" evidence="18">
    <location>
        <begin position="37"/>
        <end position="105"/>
    </location>
</feature>
<dbReference type="SUPFAM" id="SSF81606">
    <property type="entry name" value="PP2C-like"/>
    <property type="match status" value="1"/>
</dbReference>
<evidence type="ECO:0000256" key="16">
    <source>
        <dbReference type="SAM" id="MobiDB-lite"/>
    </source>
</evidence>
<dbReference type="Gene3D" id="3.30.450.40">
    <property type="match status" value="1"/>
</dbReference>
<dbReference type="GO" id="GO:0005524">
    <property type="term" value="F:ATP binding"/>
    <property type="evidence" value="ECO:0007669"/>
    <property type="project" value="UniProtKB-KW"/>
</dbReference>
<feature type="region of interest" description="Disordered" evidence="16">
    <location>
        <begin position="629"/>
        <end position="651"/>
    </location>
</feature>
<keyword evidence="5" id="KW-0547">Nucleotide-binding</keyword>
<dbReference type="Gene3D" id="3.30.450.20">
    <property type="entry name" value="PAS domain"/>
    <property type="match status" value="1"/>
</dbReference>
<evidence type="ECO:0000256" key="8">
    <source>
        <dbReference type="ARBA" id="ARBA00022840"/>
    </source>
</evidence>
<evidence type="ECO:0000256" key="11">
    <source>
        <dbReference type="ARBA" id="ARBA00023211"/>
    </source>
</evidence>
<dbReference type="GO" id="GO:0004722">
    <property type="term" value="F:protein serine/threonine phosphatase activity"/>
    <property type="evidence" value="ECO:0007669"/>
    <property type="project" value="UniProtKB-EC"/>
</dbReference>
<dbReference type="InterPro" id="IPR013656">
    <property type="entry name" value="PAS_4"/>
</dbReference>
<dbReference type="EMBL" id="JAAGWK010000021">
    <property type="protein sequence ID" value="NEL55206.1"/>
    <property type="molecule type" value="Genomic_DNA"/>
</dbReference>
<evidence type="ECO:0000313" key="21">
    <source>
        <dbReference type="Proteomes" id="UP000470470"/>
    </source>
</evidence>
<dbReference type="RefSeq" id="WP_152731523.1">
    <property type="nucleotide sequence ID" value="NZ_JAABOZ010000008.1"/>
</dbReference>
<dbReference type="GO" id="GO:0046872">
    <property type="term" value="F:metal ion binding"/>
    <property type="evidence" value="ECO:0007669"/>
    <property type="project" value="UniProtKB-KW"/>
</dbReference>
<dbReference type="Gene3D" id="3.60.40.10">
    <property type="entry name" value="PPM-type phosphatase domain"/>
    <property type="match status" value="1"/>
</dbReference>
<name>A0A7K3WFR6_9ACTN</name>
<gene>
    <name evidence="20" type="ORF">G1H19_14505</name>
</gene>
<dbReference type="InterPro" id="IPR036457">
    <property type="entry name" value="PPM-type-like_dom_sf"/>
</dbReference>
<dbReference type="CDD" id="cd00130">
    <property type="entry name" value="PAS"/>
    <property type="match status" value="1"/>
</dbReference>
<reference evidence="20 21" key="1">
    <citation type="submission" date="2020-02" db="EMBL/GenBank/DDBJ databases">
        <title>The whole genome sequence of CPCC 205119.</title>
        <authorList>
            <person name="Jiang Z."/>
        </authorList>
    </citation>
    <scope>NUCLEOTIDE SEQUENCE [LARGE SCALE GENOMIC DNA]</scope>
    <source>
        <strain evidence="20 21">CPCC 205119</strain>
    </source>
</reference>
<evidence type="ECO:0000256" key="9">
    <source>
        <dbReference type="ARBA" id="ARBA00022842"/>
    </source>
</evidence>
<dbReference type="Proteomes" id="UP000470470">
    <property type="component" value="Unassembled WGS sequence"/>
</dbReference>
<keyword evidence="21" id="KW-1185">Reference proteome</keyword>
<keyword evidence="3" id="KW-0808">Transferase</keyword>
<feature type="region of interest" description="Disordered" evidence="16">
    <location>
        <begin position="1"/>
        <end position="32"/>
    </location>
</feature>
<dbReference type="InterPro" id="IPR001932">
    <property type="entry name" value="PPM-type_phosphatase-like_dom"/>
</dbReference>
<dbReference type="Pfam" id="PF07228">
    <property type="entry name" value="SpoIIE"/>
    <property type="match status" value="1"/>
</dbReference>
<evidence type="ECO:0000259" key="19">
    <source>
        <dbReference type="SMART" id="SM00331"/>
    </source>
</evidence>
<sequence length="651" mass="68943">MRASAARVRTAAAGRRRPAPPSPPAAGRRPVAALSPADRAAVFLAMPTPYLVLDPDLVVLDANPAYLRTVRRTLAELVGHELVDVFPGSPVTAPDGGSPVRVSLERARDTGRPDTMPVQEYAVPDGAGGTTPRFWSLTSIPVPDELGRCRHLLQRVEDITEYVTDMARGVDEAARGEAWRRRVVEAESSLYARGVELQHARDAEAAAARRLAALAAVALEVAGAESVAELSHVVMTRGLSALGAHGGAVAVRRGPVLEMVITDGLGREAQELYAHLPLDGPLPASVAARTGRPVLLRDAAESLAYCAAMAEVARTTGCQAWASLPLRVGDRVLGALTLGWAAPQEFPAADRELMVAFAVQCAQTLDRLRVREAERETLVVVRGLAEALQRTLLTEPPEPEHLQIAVRYLPAAREAQVGGDWYDSFVLADGRTTLVIGDVSGHDQEAAAAMAQVRNVLRGIASALPGTPAEVLSALDRAMRDLAVGTYATGLLATIEAEPDGPVTGGGPRRLRWSNAGHPPPLLVDPAGAVRLLDTRPELLLGLDPDAARSDHELLLSPGSTVLLYTDGLVERRGPDLDEGAAWLVDRVTELRDLPLERFCDELLSELSGGTDDDVALLALRVHRDDPALAPAVSRGAAEPDGRRAGPGPGS</sequence>
<protein>
    <recommendedName>
        <fullName evidence="1">protein-serine/threonine phosphatase</fullName>
        <ecNumber evidence="1">3.1.3.16</ecNumber>
    </recommendedName>
    <alternativeName>
        <fullName evidence="15">Protein-serine/threonine phosphatase</fullName>
    </alternativeName>
    <alternativeName>
        <fullName evidence="14">Serine/threonine-protein kinase</fullName>
    </alternativeName>
</protein>
<dbReference type="SUPFAM" id="SSF55781">
    <property type="entry name" value="GAF domain-like"/>
    <property type="match status" value="1"/>
</dbReference>
<evidence type="ECO:0000256" key="15">
    <source>
        <dbReference type="ARBA" id="ARBA00081350"/>
    </source>
</evidence>
<evidence type="ECO:0000256" key="13">
    <source>
        <dbReference type="ARBA" id="ARBA00056274"/>
    </source>
</evidence>
<dbReference type="PANTHER" id="PTHR43156">
    <property type="entry name" value="STAGE II SPORULATION PROTEIN E-RELATED"/>
    <property type="match status" value="1"/>
</dbReference>
<keyword evidence="11" id="KW-0464">Manganese</keyword>
<dbReference type="PANTHER" id="PTHR43156:SF2">
    <property type="entry name" value="STAGE II SPORULATION PROTEIN E"/>
    <property type="match status" value="1"/>
</dbReference>
<keyword evidence="7" id="KW-0378">Hydrolase</keyword>